<reference evidence="2 3" key="1">
    <citation type="journal article" date="2003" name="J. Bacteriol.">
        <title>Complete genome sequence of the ammonia-oxidizing bacterium and obligate chemolithoautotroph Nitrosomonas europaea.</title>
        <authorList>
            <person name="Chain P."/>
            <person name="Lamerdin J."/>
            <person name="Larimer F."/>
            <person name="Regala W."/>
            <person name="Land M."/>
            <person name="Hauser L."/>
            <person name="Hooper A."/>
            <person name="Klotz M."/>
            <person name="Norton J."/>
            <person name="Sayavedra-Soto L."/>
            <person name="Arciero D."/>
            <person name="Hommes N."/>
            <person name="Whittaker M."/>
            <person name="Arp D."/>
        </authorList>
    </citation>
    <scope>NUCLEOTIDE SEQUENCE [LARGE SCALE GENOMIC DNA]</scope>
    <source>
        <strain evidence="3">ATCC 19718 / CIP 103999 / KCTC 2705 / NBRC 14298</strain>
    </source>
</reference>
<name>Q82SA2_NITEU</name>
<sequence>MLHYTRQSGKLMFKVILLSFIVLIVIPFDSFAQTRCRPDSLQNTTCRDSNGNTMRSRTDSLGNTTYRDSDGNTIHSRTDSLGNTTYRDNRGNTVRCHKDALGNTICR</sequence>
<dbReference type="AlphaFoldDB" id="Q82SA2"/>
<dbReference type="Proteomes" id="UP000001416">
    <property type="component" value="Chromosome"/>
</dbReference>
<evidence type="ECO:0000256" key="1">
    <source>
        <dbReference type="SAM" id="MobiDB-lite"/>
    </source>
</evidence>
<evidence type="ECO:0000313" key="3">
    <source>
        <dbReference type="Proteomes" id="UP000001416"/>
    </source>
</evidence>
<feature type="compositionally biased region" description="Polar residues" evidence="1">
    <location>
        <begin position="47"/>
        <end position="86"/>
    </location>
</feature>
<dbReference type="EMBL" id="AL954747">
    <property type="protein sequence ID" value="CAD86361.1"/>
    <property type="molecule type" value="Genomic_DNA"/>
</dbReference>
<organism evidence="2 3">
    <name type="scientific">Nitrosomonas europaea (strain ATCC 19718 / CIP 103999 / KCTC 2705 / NBRC 14298)</name>
    <dbReference type="NCBI Taxonomy" id="228410"/>
    <lineage>
        <taxon>Bacteria</taxon>
        <taxon>Pseudomonadati</taxon>
        <taxon>Pseudomonadota</taxon>
        <taxon>Betaproteobacteria</taxon>
        <taxon>Nitrosomonadales</taxon>
        <taxon>Nitrosomonadaceae</taxon>
        <taxon>Nitrosomonas</taxon>
    </lineage>
</organism>
<proteinExistence type="predicted"/>
<dbReference type="HOGENOM" id="CLU_2207229_0_0_4"/>
<keyword evidence="3" id="KW-1185">Reference proteome</keyword>
<accession>Q82SA2</accession>
<feature type="region of interest" description="Disordered" evidence="1">
    <location>
        <begin position="47"/>
        <end position="88"/>
    </location>
</feature>
<evidence type="ECO:0000313" key="2">
    <source>
        <dbReference type="EMBL" id="CAD86361.1"/>
    </source>
</evidence>
<protein>
    <recommendedName>
        <fullName evidence="4">YD repeat-containing protein</fullName>
    </recommendedName>
</protein>
<dbReference type="KEGG" id="neu:NE2449"/>
<gene>
    <name evidence="2" type="ordered locus">NE2449</name>
</gene>
<evidence type="ECO:0008006" key="4">
    <source>
        <dbReference type="Google" id="ProtNLM"/>
    </source>
</evidence>